<dbReference type="EMBL" id="CAEZXQ010000053">
    <property type="protein sequence ID" value="CAB4692073.1"/>
    <property type="molecule type" value="Genomic_DNA"/>
</dbReference>
<dbReference type="EMBL" id="CAFBMP010000082">
    <property type="protein sequence ID" value="CAB4910701.1"/>
    <property type="molecule type" value="Genomic_DNA"/>
</dbReference>
<proteinExistence type="predicted"/>
<evidence type="ECO:0000313" key="2">
    <source>
        <dbReference type="EMBL" id="CAB4910701.1"/>
    </source>
</evidence>
<accession>A0A6J7GQR9</accession>
<organism evidence="2">
    <name type="scientific">freshwater metagenome</name>
    <dbReference type="NCBI Taxonomy" id="449393"/>
    <lineage>
        <taxon>unclassified sequences</taxon>
        <taxon>metagenomes</taxon>
        <taxon>ecological metagenomes</taxon>
    </lineage>
</organism>
<gene>
    <name evidence="1" type="ORF">UFOPK2576_00479</name>
    <name evidence="2" type="ORF">UFOPK3608_00919</name>
</gene>
<protein>
    <submittedName>
        <fullName evidence="2">Unannotated protein</fullName>
    </submittedName>
</protein>
<dbReference type="AlphaFoldDB" id="A0A6J7GQR9"/>
<name>A0A6J7GQR9_9ZZZZ</name>
<reference evidence="2" key="1">
    <citation type="submission" date="2020-05" db="EMBL/GenBank/DDBJ databases">
        <authorList>
            <person name="Chiriac C."/>
            <person name="Salcher M."/>
            <person name="Ghai R."/>
            <person name="Kavagutti S V."/>
        </authorList>
    </citation>
    <scope>NUCLEOTIDE SEQUENCE</scope>
</reference>
<evidence type="ECO:0000313" key="1">
    <source>
        <dbReference type="EMBL" id="CAB4692073.1"/>
    </source>
</evidence>
<sequence>MVVVGPTIALPGSIEIFGIDSFAFVHSSLITVAIAGITNSGAIAVSSLV</sequence>